<evidence type="ECO:0000313" key="10">
    <source>
        <dbReference type="EMBL" id="RSH95318.1"/>
    </source>
</evidence>
<evidence type="ECO:0000256" key="1">
    <source>
        <dbReference type="ARBA" id="ARBA00004123"/>
    </source>
</evidence>
<evidence type="ECO:0000256" key="7">
    <source>
        <dbReference type="ARBA" id="ARBA00023242"/>
    </source>
</evidence>
<evidence type="ECO:0000256" key="6">
    <source>
        <dbReference type="ARBA" id="ARBA00023163"/>
    </source>
</evidence>
<evidence type="ECO:0000256" key="9">
    <source>
        <dbReference type="RuleBase" id="RU364142"/>
    </source>
</evidence>
<dbReference type="PANTHER" id="PTHR35784">
    <property type="entry name" value="MEDIATOR OF RNA POLYMERASE II TRANSCRIPTION SUBUNIT 5"/>
    <property type="match status" value="1"/>
</dbReference>
<comment type="subunit">
    <text evidence="9">Component of the Mediator complex.</text>
</comment>
<dbReference type="Pfam" id="PF08689">
    <property type="entry name" value="Med5"/>
    <property type="match status" value="1"/>
</dbReference>
<keyword evidence="11" id="KW-1185">Reference proteome</keyword>
<dbReference type="EMBL" id="RSCD01000001">
    <property type="protein sequence ID" value="RSH95318.1"/>
    <property type="molecule type" value="Genomic_DNA"/>
</dbReference>
<dbReference type="PANTHER" id="PTHR35784:SF1">
    <property type="entry name" value="MEDIATOR OF RNA POLYMERASE II TRANSCRIPTION SUBUNIT 5"/>
    <property type="match status" value="1"/>
</dbReference>
<comment type="subcellular location">
    <subcellularLocation>
        <location evidence="1 9">Nucleus</location>
    </subcellularLocation>
</comment>
<comment type="similarity">
    <text evidence="2 9">Belongs to the Mediator complex subunit 5 family.</text>
</comment>
<name>A0A427YW01_9TREE</name>
<evidence type="ECO:0000313" key="11">
    <source>
        <dbReference type="Proteomes" id="UP000279259"/>
    </source>
</evidence>
<dbReference type="STRING" id="1890683.A0A427YW01"/>
<dbReference type="OrthoDB" id="5549158at2759"/>
<dbReference type="GO" id="GO:0016592">
    <property type="term" value="C:mediator complex"/>
    <property type="evidence" value="ECO:0007669"/>
    <property type="project" value="InterPro"/>
</dbReference>
<dbReference type="Proteomes" id="UP000279259">
    <property type="component" value="Unassembled WGS sequence"/>
</dbReference>
<dbReference type="GO" id="GO:0003712">
    <property type="term" value="F:transcription coregulator activity"/>
    <property type="evidence" value="ECO:0007669"/>
    <property type="project" value="InterPro"/>
</dbReference>
<protein>
    <recommendedName>
        <fullName evidence="3 9">Mediator of RNA polymerase II transcription subunit 5</fullName>
    </recommendedName>
    <alternativeName>
        <fullName evidence="8 9">Mediator complex subunit 5</fullName>
    </alternativeName>
</protein>
<reference evidence="10 11" key="1">
    <citation type="submission" date="2018-11" db="EMBL/GenBank/DDBJ databases">
        <title>Genome sequence of Saitozyma podzolica DSM 27192.</title>
        <authorList>
            <person name="Aliyu H."/>
            <person name="Gorte O."/>
            <person name="Ochsenreither K."/>
        </authorList>
    </citation>
    <scope>NUCLEOTIDE SEQUENCE [LARGE SCALE GENOMIC DNA]</scope>
    <source>
        <strain evidence="10 11">DSM 27192</strain>
    </source>
</reference>
<organism evidence="10 11">
    <name type="scientific">Saitozyma podzolica</name>
    <dbReference type="NCBI Taxonomy" id="1890683"/>
    <lineage>
        <taxon>Eukaryota</taxon>
        <taxon>Fungi</taxon>
        <taxon>Dikarya</taxon>
        <taxon>Basidiomycota</taxon>
        <taxon>Agaricomycotina</taxon>
        <taxon>Tremellomycetes</taxon>
        <taxon>Tremellales</taxon>
        <taxon>Trimorphomycetaceae</taxon>
        <taxon>Saitozyma</taxon>
    </lineage>
</organism>
<accession>A0A427YW01</accession>
<evidence type="ECO:0000256" key="5">
    <source>
        <dbReference type="ARBA" id="ARBA00023159"/>
    </source>
</evidence>
<dbReference type="GO" id="GO:0006357">
    <property type="term" value="P:regulation of transcription by RNA polymerase II"/>
    <property type="evidence" value="ECO:0007669"/>
    <property type="project" value="InterPro"/>
</dbReference>
<evidence type="ECO:0000256" key="2">
    <source>
        <dbReference type="ARBA" id="ARBA00008782"/>
    </source>
</evidence>
<keyword evidence="6 9" id="KW-0804">Transcription</keyword>
<keyword evidence="5 9" id="KW-0010">Activator</keyword>
<evidence type="ECO:0000256" key="8">
    <source>
        <dbReference type="ARBA" id="ARBA00031256"/>
    </source>
</evidence>
<gene>
    <name evidence="10" type="primary">NUT1</name>
    <name evidence="9" type="synonym">MED5</name>
    <name evidence="10" type="ORF">EHS25_000405</name>
</gene>
<dbReference type="AlphaFoldDB" id="A0A427YW01"/>
<comment type="function">
    <text evidence="9">Component of the Mediator complex, a coactivator involved in the regulated transcription of nearly all RNA polymerase II-dependent genes. Mediator functions as a bridge to convey information from gene-specific regulatory proteins to the basal RNA polymerase II transcription machinery. Mediator is recruited to promoters by direct interactions with regulatory proteins and serves as a scaffold for the assembly of a functional preinitiation complex with RNA polymerase II and the general transcription factors.</text>
</comment>
<evidence type="ECO:0000256" key="4">
    <source>
        <dbReference type="ARBA" id="ARBA00023015"/>
    </source>
</evidence>
<proteinExistence type="inferred from homology"/>
<comment type="caution">
    <text evidence="10">The sequence shown here is derived from an EMBL/GenBank/DDBJ whole genome shotgun (WGS) entry which is preliminary data.</text>
</comment>
<keyword evidence="4 9" id="KW-0805">Transcription regulation</keyword>
<dbReference type="InterPro" id="IPR014801">
    <property type="entry name" value="Mediator_Med5_fun"/>
</dbReference>
<keyword evidence="7 9" id="KW-0539">Nucleus</keyword>
<evidence type="ECO:0000256" key="3">
    <source>
        <dbReference type="ARBA" id="ARBA00020628"/>
    </source>
</evidence>
<sequence length="905" mass="96470">MARSDFVRIIQSWEEDHQEDTAAHESALAAALLKPLVSSSPPAILLGYLTQSLSSSLITARTISLQLLLLLSEPGWTPSSIASVAGAILANPTGLAQGEPLPSSLETAHLQDVPDVGTSASASQPAITAVPTLSFILPLLRLCSNPTEPAPFPIVALINRLLSLLQPYPAPPLDVGLEASALLPVLPDVIATPLRNCLGGLMADVAMSQDVAQMQISVPSAAFDVSSRGITGGGLAKTADDGSVTPLTRVWTAPRQSSPIPIQHAIDFLFAHALRSSRWTRSSYPPSNPPEPWQSHIEVLRIGRYLCPEPDRFLLQLIETSLKACLNTYQALSSDFVDRFLILTEALPTLLRSWKDNGDADWSYPDSLKDILTTAVGVLTADLTAYQTFMTDTYASRVSDAEADDESGGFSPIDGWTVASLQETFVRRLVDAGLLSSEEAGAVLLGSSPPQLPAGESLMYRLASAPKSHLPALVQTVIAAPGAPRSFATEVVNSIAACPQTQPPENLFVALAAQPALLAALSAVMPPASLLDHLVEKLLDPPDNESARADDPQGSLARFGEGVMLVESVVALFDLPLPKLLQRARCAVGLADLSVTEKTCMSGWVKALFGSDGIDDQILLSTVPADFCWLSTSVIQQAIAATAAGAIDRDTLHSGLSYFSQPLLSWSLGGIVAWLCQEIERQGLISALHLDVLQNLVLGESFPEALLRINAAEISRLLRPTSHLQPVFESSGFVVAGVTARLEVFGPDPSLTKGPIDFASNVLRADLQVVRRLDIAQNTWANPLLSALEDSLTAEGTSRTLDVLVSELLQPSMMDFDRTNGDPLAYFAPVLCAIRICPTLPVPLALEVVDGYLPRMFDDALHQANSGSAHILAALLKGTLILTAELYPMKNTADVLAEHVVEELL</sequence>